<keyword evidence="2" id="KW-0732">Signal</keyword>
<dbReference type="InterPro" id="IPR028082">
    <property type="entry name" value="Peripla_BP_I"/>
</dbReference>
<proteinExistence type="inferred from homology"/>
<keyword evidence="7" id="KW-1185">Reference proteome</keyword>
<dbReference type="KEGG" id="fiy:BN1229_v1_1645"/>
<name>A0A0D6JER0_9HYPH</name>
<dbReference type="PANTHER" id="PTHR30483:SF6">
    <property type="entry name" value="PERIPLASMIC BINDING PROTEIN OF ABC TRANSPORTER FOR NATURAL AMINO ACIDS"/>
    <property type="match status" value="1"/>
</dbReference>
<evidence type="ECO:0000256" key="1">
    <source>
        <dbReference type="ARBA" id="ARBA00010062"/>
    </source>
</evidence>
<dbReference type="RefSeq" id="WP_082101064.1">
    <property type="nucleotide sequence ID" value="NZ_LN829118.1"/>
</dbReference>
<dbReference type="PANTHER" id="PTHR30483">
    <property type="entry name" value="LEUCINE-SPECIFIC-BINDING PROTEIN"/>
    <property type="match status" value="1"/>
</dbReference>
<dbReference type="CDD" id="cd19989">
    <property type="entry name" value="PBP1_SBP-like"/>
    <property type="match status" value="1"/>
</dbReference>
<feature type="domain" description="Leucine-binding protein" evidence="5">
    <location>
        <begin position="58"/>
        <end position="415"/>
    </location>
</feature>
<gene>
    <name evidence="6" type="ORF">YBN1229_v1_1645</name>
</gene>
<dbReference type="EMBL" id="LN829119">
    <property type="protein sequence ID" value="CPR18297.1"/>
    <property type="molecule type" value="Genomic_DNA"/>
</dbReference>
<organism evidence="6 7">
    <name type="scientific">Candidatus Filomicrobium marinum</name>
    <dbReference type="NCBI Taxonomy" id="1608628"/>
    <lineage>
        <taxon>Bacteria</taxon>
        <taxon>Pseudomonadati</taxon>
        <taxon>Pseudomonadota</taxon>
        <taxon>Alphaproteobacteria</taxon>
        <taxon>Hyphomicrobiales</taxon>
        <taxon>Hyphomicrobiaceae</taxon>
        <taxon>Filomicrobium</taxon>
    </lineage>
</organism>
<dbReference type="AlphaFoldDB" id="A0A0D6JER0"/>
<comment type="similarity">
    <text evidence="1">Belongs to the leucine-binding protein family.</text>
</comment>
<feature type="region of interest" description="Disordered" evidence="4">
    <location>
        <begin position="1"/>
        <end position="21"/>
    </location>
</feature>
<dbReference type="Pfam" id="PF13458">
    <property type="entry name" value="Peripla_BP_6"/>
    <property type="match status" value="1"/>
</dbReference>
<evidence type="ECO:0000256" key="2">
    <source>
        <dbReference type="ARBA" id="ARBA00022729"/>
    </source>
</evidence>
<dbReference type="GO" id="GO:0006865">
    <property type="term" value="P:amino acid transport"/>
    <property type="evidence" value="ECO:0007669"/>
    <property type="project" value="UniProtKB-KW"/>
</dbReference>
<dbReference type="PROSITE" id="PS51318">
    <property type="entry name" value="TAT"/>
    <property type="match status" value="1"/>
</dbReference>
<dbReference type="Proteomes" id="UP000033187">
    <property type="component" value="Chromosome 1"/>
</dbReference>
<evidence type="ECO:0000313" key="7">
    <source>
        <dbReference type="Proteomes" id="UP000033187"/>
    </source>
</evidence>
<protein>
    <submittedName>
        <fullName evidence="6">ABC transporter substrate-binding protein</fullName>
    </submittedName>
</protein>
<evidence type="ECO:0000313" key="6">
    <source>
        <dbReference type="EMBL" id="CPR18297.1"/>
    </source>
</evidence>
<accession>A0A0D6JER0</accession>
<dbReference type="InterPro" id="IPR051010">
    <property type="entry name" value="BCAA_transport"/>
</dbReference>
<dbReference type="InterPro" id="IPR006311">
    <property type="entry name" value="TAT_signal"/>
</dbReference>
<dbReference type="InterPro" id="IPR028081">
    <property type="entry name" value="Leu-bd"/>
</dbReference>
<evidence type="ECO:0000256" key="3">
    <source>
        <dbReference type="ARBA" id="ARBA00022970"/>
    </source>
</evidence>
<sequence length="444" mass="48456">MTKHPPKVRPKKTASDKGTTSGVTRRSFLQVALAGGTAAGAYISLGRDMSAFAQASGPIVIGHHCELTGGFASWGYWHNKCALAATKVINEAGGIAGRKLELVTEDTESNPAAGARKLRSLIQRSRASFITGSVHSGVMLASIPVASEMKTVYFSTGEATEATGEKGTRYSFRTGTDTYGLAAAGAPWAYENLGKTWTIISPDYAWGHSHYKEHKAVIEKLGGKVHEPIYVPLDAKDLVPYLARIPEDTEVLFSVFFGALSVAFYTQAKSMGLEKTMKMYSVSGTIEAIAPADLKGAAEGVYIVENFPRMLKYKDDEFHKEFIKKIGIDGVNAREEGSDKVNAKSHSWQSWENLFALKQAIEGSGWKQKSDDQGVIEALEGLQMANSLGFPQGAKTLRKEDHSGMIDCYISRIENDEFHVKKTVAKEDMASMLTPRYDFSKQEL</sequence>
<evidence type="ECO:0000259" key="5">
    <source>
        <dbReference type="Pfam" id="PF13458"/>
    </source>
</evidence>
<reference evidence="7" key="1">
    <citation type="submission" date="2015-02" db="EMBL/GenBank/DDBJ databases">
        <authorList>
            <person name="Chooi Y.-H."/>
        </authorList>
    </citation>
    <scope>NUCLEOTIDE SEQUENCE [LARGE SCALE GENOMIC DNA]</scope>
    <source>
        <strain evidence="7">strain Y</strain>
    </source>
</reference>
<evidence type="ECO:0000256" key="4">
    <source>
        <dbReference type="SAM" id="MobiDB-lite"/>
    </source>
</evidence>
<keyword evidence="3" id="KW-0029">Amino-acid transport</keyword>
<dbReference type="Gene3D" id="3.40.50.2300">
    <property type="match status" value="2"/>
</dbReference>
<feature type="compositionally biased region" description="Basic residues" evidence="4">
    <location>
        <begin position="1"/>
        <end position="12"/>
    </location>
</feature>
<dbReference type="SUPFAM" id="SSF53822">
    <property type="entry name" value="Periplasmic binding protein-like I"/>
    <property type="match status" value="1"/>
</dbReference>
<dbReference type="KEGG" id="fil:BN1229_v1_1643"/>
<dbReference type="OrthoDB" id="9762849at2"/>
<keyword evidence="3" id="KW-0813">Transport</keyword>